<organism evidence="2 3">
    <name type="scientific">Agrobacterium cavarae</name>
    <dbReference type="NCBI Taxonomy" id="2528239"/>
    <lineage>
        <taxon>Bacteria</taxon>
        <taxon>Pseudomonadati</taxon>
        <taxon>Pseudomonadota</taxon>
        <taxon>Alphaproteobacteria</taxon>
        <taxon>Hyphomicrobiales</taxon>
        <taxon>Rhizobiaceae</taxon>
        <taxon>Rhizobium/Agrobacterium group</taxon>
        <taxon>Agrobacterium</taxon>
    </lineage>
</organism>
<protein>
    <submittedName>
        <fullName evidence="2">Uncharacterized protein</fullName>
    </submittedName>
</protein>
<dbReference type="EMBL" id="SISF01000031">
    <property type="protein sequence ID" value="TBN11468.1"/>
    <property type="molecule type" value="Genomic_DNA"/>
</dbReference>
<feature type="region of interest" description="Disordered" evidence="1">
    <location>
        <begin position="26"/>
        <end position="73"/>
    </location>
</feature>
<dbReference type="Proteomes" id="UP000294239">
    <property type="component" value="Unassembled WGS sequence"/>
</dbReference>
<reference evidence="2 3" key="1">
    <citation type="submission" date="2019-02" db="EMBL/GenBank/DDBJ databases">
        <title>Current taxonomic status of genus Agrobacterium and description of Agrobacterium cavarae sp. nov. isolated from maize roots.</title>
        <authorList>
            <person name="Flores-Felix J.D."/>
            <person name="Menendez E."/>
            <person name="Ramirez-Bahena M.H."/>
            <person name="Garcia-Fraile P."/>
            <person name="Velazquez E."/>
        </authorList>
    </citation>
    <scope>NUCLEOTIDE SEQUENCE [LARGE SCALE GENOMIC DNA]</scope>
    <source>
        <strain evidence="2 3">RZME10</strain>
    </source>
</reference>
<dbReference type="GeneID" id="301042398"/>
<evidence type="ECO:0000256" key="1">
    <source>
        <dbReference type="SAM" id="MobiDB-lite"/>
    </source>
</evidence>
<name>A0ABY1Y6S7_9HYPH</name>
<feature type="compositionally biased region" description="Basic residues" evidence="1">
    <location>
        <begin position="43"/>
        <end position="57"/>
    </location>
</feature>
<proteinExistence type="predicted"/>
<comment type="caution">
    <text evidence="2">The sequence shown here is derived from an EMBL/GenBank/DDBJ whole genome shotgun (WGS) entry which is preliminary data.</text>
</comment>
<gene>
    <name evidence="2" type="ORF">EYC79_14555</name>
</gene>
<dbReference type="RefSeq" id="WP_130978441.1">
    <property type="nucleotide sequence ID" value="NZ_SISF01000031.1"/>
</dbReference>
<evidence type="ECO:0000313" key="3">
    <source>
        <dbReference type="Proteomes" id="UP000294239"/>
    </source>
</evidence>
<evidence type="ECO:0000313" key="2">
    <source>
        <dbReference type="EMBL" id="TBN11468.1"/>
    </source>
</evidence>
<keyword evidence="3" id="KW-1185">Reference proteome</keyword>
<sequence>MKQFVKKPGFDAGFFVAMGKLIDRPRYSIGPENRSGFSESKMRRFKSVKRRASHRKPGASGLRMAQGSAGESG</sequence>
<accession>A0ABY1Y6S7</accession>